<dbReference type="RefSeq" id="WP_153821858.1">
    <property type="nucleotide sequence ID" value="NZ_WJIE01000007.1"/>
</dbReference>
<accession>A0A6N7PSR2</accession>
<protein>
    <submittedName>
        <fullName evidence="1">Uncharacterized protein</fullName>
    </submittedName>
</protein>
<evidence type="ECO:0000313" key="1">
    <source>
        <dbReference type="EMBL" id="MRG95023.1"/>
    </source>
</evidence>
<proteinExistence type="predicted"/>
<dbReference type="Proteomes" id="UP000440224">
    <property type="component" value="Unassembled WGS sequence"/>
</dbReference>
<comment type="caution">
    <text evidence="1">The sequence shown here is derived from an EMBL/GenBank/DDBJ whole genome shotgun (WGS) entry which is preliminary data.</text>
</comment>
<dbReference type="AlphaFoldDB" id="A0A6N7PSR2"/>
<reference evidence="1 2" key="1">
    <citation type="submission" date="2019-10" db="EMBL/GenBank/DDBJ databases">
        <title>A soil myxobacterium in the family Polyangiaceae.</title>
        <authorList>
            <person name="Li Y."/>
            <person name="Wang J."/>
        </authorList>
    </citation>
    <scope>NUCLEOTIDE SEQUENCE [LARGE SCALE GENOMIC DNA]</scope>
    <source>
        <strain evidence="1 2">DSM 14734</strain>
    </source>
</reference>
<dbReference type="EMBL" id="WJIE01000007">
    <property type="protein sequence ID" value="MRG95023.1"/>
    <property type="molecule type" value="Genomic_DNA"/>
</dbReference>
<keyword evidence="2" id="KW-1185">Reference proteome</keyword>
<dbReference type="OrthoDB" id="9810880at2"/>
<name>A0A6N7PSR2_9BACT</name>
<evidence type="ECO:0000313" key="2">
    <source>
        <dbReference type="Proteomes" id="UP000440224"/>
    </source>
</evidence>
<sequence>MRGLYATVDKAALDRRGVDVITFAEAARAARPGGTYAVGLSTPRTEDR</sequence>
<gene>
    <name evidence="1" type="ORF">GF068_24335</name>
</gene>
<organism evidence="1 2">
    <name type="scientific">Polyangium spumosum</name>
    <dbReference type="NCBI Taxonomy" id="889282"/>
    <lineage>
        <taxon>Bacteria</taxon>
        <taxon>Pseudomonadati</taxon>
        <taxon>Myxococcota</taxon>
        <taxon>Polyangia</taxon>
        <taxon>Polyangiales</taxon>
        <taxon>Polyangiaceae</taxon>
        <taxon>Polyangium</taxon>
    </lineage>
</organism>